<feature type="compositionally biased region" description="Low complexity" evidence="13">
    <location>
        <begin position="1340"/>
        <end position="1364"/>
    </location>
</feature>
<dbReference type="FunCoup" id="A0A0R3P194">
    <property type="interactions" value="139"/>
</dbReference>
<dbReference type="InterPro" id="IPR009071">
    <property type="entry name" value="HMG_box_dom"/>
</dbReference>
<feature type="compositionally biased region" description="Low complexity" evidence="13">
    <location>
        <begin position="1018"/>
        <end position="1029"/>
    </location>
</feature>
<name>A0A0R3P194_DROPS</name>
<dbReference type="GeneID" id="4811795"/>
<dbReference type="GO" id="GO:0000785">
    <property type="term" value="C:chromatin"/>
    <property type="evidence" value="ECO:0007669"/>
    <property type="project" value="TreeGrafter"/>
</dbReference>
<dbReference type="SUPFAM" id="SSF47095">
    <property type="entry name" value="HMG-box"/>
    <property type="match status" value="1"/>
</dbReference>
<dbReference type="GO" id="GO:0007476">
    <property type="term" value="P:imaginal disc-derived wing morphogenesis"/>
    <property type="evidence" value="ECO:0007669"/>
    <property type="project" value="UniProtKB-ARBA"/>
</dbReference>
<feature type="domain" description="HMG box" evidence="14">
    <location>
        <begin position="882"/>
        <end position="950"/>
    </location>
</feature>
<dbReference type="GO" id="GO:0072091">
    <property type="term" value="P:regulation of stem cell proliferation"/>
    <property type="evidence" value="ECO:0007669"/>
    <property type="project" value="UniProtKB-ARBA"/>
</dbReference>
<dbReference type="InterPro" id="IPR036910">
    <property type="entry name" value="HMG_box_dom_sf"/>
</dbReference>
<feature type="region of interest" description="Disordered" evidence="13">
    <location>
        <begin position="1192"/>
        <end position="1247"/>
    </location>
</feature>
<keyword evidence="3" id="KW-0879">Wnt signaling pathway</keyword>
<feature type="compositionally biased region" description="Low complexity" evidence="13">
    <location>
        <begin position="1125"/>
        <end position="1163"/>
    </location>
</feature>
<dbReference type="Gene3D" id="1.10.30.10">
    <property type="entry name" value="High mobility group box domain"/>
    <property type="match status" value="1"/>
</dbReference>
<feature type="compositionally biased region" description="Low complexity" evidence="13">
    <location>
        <begin position="1210"/>
        <end position="1237"/>
    </location>
</feature>
<evidence type="ECO:0000313" key="15">
    <source>
        <dbReference type="Proteomes" id="UP000001819"/>
    </source>
</evidence>
<dbReference type="PANTHER" id="PTHR10373:SF38">
    <property type="entry name" value="PROTEIN PANGOLIN, ISOFORM J"/>
    <property type="match status" value="1"/>
</dbReference>
<dbReference type="GO" id="GO:0001222">
    <property type="term" value="F:transcription corepressor binding"/>
    <property type="evidence" value="ECO:0007669"/>
    <property type="project" value="UniProtKB-ARBA"/>
</dbReference>
<dbReference type="Pfam" id="PF00505">
    <property type="entry name" value="HMG_box"/>
    <property type="match status" value="1"/>
</dbReference>
<comment type="function">
    <text evidence="10">Segment polarity protein. Functions together with arm to transduce the Wingless (Wg) signal in embryos and in developing adult tissues. Acts as a transcriptional activator, but in the absence of arm, it binds to gro and acts as a transcriptional repressor of wg-responsive genes.</text>
</comment>
<accession>A0A6I8VMA5</accession>
<comment type="subunit">
    <text evidence="11">Binds to the beta-catenin homolog arm or to gro.</text>
</comment>
<evidence type="ECO:0000256" key="4">
    <source>
        <dbReference type="ARBA" id="ARBA00022716"/>
    </source>
</evidence>
<evidence type="ECO:0000256" key="5">
    <source>
        <dbReference type="ARBA" id="ARBA00023015"/>
    </source>
</evidence>
<feature type="compositionally biased region" description="Low complexity" evidence="13">
    <location>
        <begin position="1066"/>
        <end position="1092"/>
    </location>
</feature>
<dbReference type="GO" id="GO:0035277">
    <property type="term" value="P:spiracle morphogenesis, open tracheal system"/>
    <property type="evidence" value="ECO:0007669"/>
    <property type="project" value="UniProtKB-ARBA"/>
</dbReference>
<dbReference type="FunFam" id="1.10.30.10:FF:000001">
    <property type="entry name" value="transcription factor 7 isoform X2"/>
    <property type="match status" value="1"/>
</dbReference>
<feature type="region of interest" description="Disordered" evidence="13">
    <location>
        <begin position="576"/>
        <end position="595"/>
    </location>
</feature>
<keyword evidence="15" id="KW-1185">Reference proteome</keyword>
<dbReference type="PANTHER" id="PTHR10373">
    <property type="entry name" value="TRANSCRIPTION FACTOR 7 FAMILY MEMBER"/>
    <property type="match status" value="1"/>
</dbReference>
<evidence type="ECO:0000256" key="9">
    <source>
        <dbReference type="ARBA" id="ARBA00023242"/>
    </source>
</evidence>
<keyword evidence="4" id="KW-0217">Developmental protein</keyword>
<keyword evidence="8" id="KW-0804">Transcription</keyword>
<evidence type="ECO:0000259" key="14">
    <source>
        <dbReference type="PROSITE" id="PS50118"/>
    </source>
</evidence>
<feature type="compositionally biased region" description="Polar residues" evidence="13">
    <location>
        <begin position="857"/>
        <end position="868"/>
    </location>
</feature>
<gene>
    <name evidence="16" type="primary">pan</name>
</gene>
<feature type="region of interest" description="Disordered" evidence="13">
    <location>
        <begin position="1116"/>
        <end position="1163"/>
    </location>
</feature>
<dbReference type="GO" id="GO:0007367">
    <property type="term" value="P:segment polarity determination"/>
    <property type="evidence" value="ECO:0007669"/>
    <property type="project" value="UniProtKB-KW"/>
</dbReference>
<evidence type="ECO:0000256" key="12">
    <source>
        <dbReference type="ARBA" id="ARBA00080285"/>
    </source>
</evidence>
<feature type="compositionally biased region" description="Polar residues" evidence="13">
    <location>
        <begin position="1322"/>
        <end position="1337"/>
    </location>
</feature>
<keyword evidence="5" id="KW-0805">Transcription regulation</keyword>
<dbReference type="GO" id="GO:0045892">
    <property type="term" value="P:negative regulation of DNA-templated transcription"/>
    <property type="evidence" value="ECO:0007669"/>
    <property type="project" value="UniProtKB-ARBA"/>
</dbReference>
<dbReference type="ExpressionAtlas" id="A0A0R3P194">
    <property type="expression patterns" value="baseline"/>
</dbReference>
<dbReference type="GO" id="GO:0007500">
    <property type="term" value="P:mesodermal cell fate determination"/>
    <property type="evidence" value="ECO:0007669"/>
    <property type="project" value="UniProtKB-ARBA"/>
</dbReference>
<dbReference type="GO" id="GO:0007435">
    <property type="term" value="P:salivary gland morphogenesis"/>
    <property type="evidence" value="ECO:0007669"/>
    <property type="project" value="UniProtKB-ARBA"/>
</dbReference>
<accession>A0A0R3P194</accession>
<proteinExistence type="inferred from homology"/>
<keyword evidence="7" id="KW-0010">Activator</keyword>
<dbReference type="SMART" id="SM00398">
    <property type="entry name" value="HMG"/>
    <property type="match status" value="1"/>
</dbReference>
<evidence type="ECO:0000256" key="10">
    <source>
        <dbReference type="ARBA" id="ARBA00053480"/>
    </source>
</evidence>
<feature type="region of interest" description="Disordered" evidence="13">
    <location>
        <begin position="857"/>
        <end position="881"/>
    </location>
</feature>
<dbReference type="Proteomes" id="UP000001819">
    <property type="component" value="Chromosome 5"/>
</dbReference>
<evidence type="ECO:0000256" key="3">
    <source>
        <dbReference type="ARBA" id="ARBA00022687"/>
    </source>
</evidence>
<dbReference type="PROSITE" id="PS50118">
    <property type="entry name" value="HMG_BOX_2"/>
    <property type="match status" value="1"/>
</dbReference>
<dbReference type="GO" id="GO:0001228">
    <property type="term" value="F:DNA-binding transcription activator activity, RNA polymerase II-specific"/>
    <property type="evidence" value="ECO:0007669"/>
    <property type="project" value="UniProtKB-ARBA"/>
</dbReference>
<keyword evidence="9" id="KW-0539">Nucleus</keyword>
<comment type="subcellular location">
    <subcellularLocation>
        <location evidence="1">Nucleus</location>
    </subcellularLocation>
</comment>
<evidence type="ECO:0000256" key="6">
    <source>
        <dbReference type="ARBA" id="ARBA00023125"/>
    </source>
</evidence>
<organism evidence="15 16">
    <name type="scientific">Drosophila pseudoobscura pseudoobscura</name>
    <name type="common">Fruit fly</name>
    <dbReference type="NCBI Taxonomy" id="46245"/>
    <lineage>
        <taxon>Eukaryota</taxon>
        <taxon>Metazoa</taxon>
        <taxon>Ecdysozoa</taxon>
        <taxon>Arthropoda</taxon>
        <taxon>Hexapoda</taxon>
        <taxon>Insecta</taxon>
        <taxon>Pterygota</taxon>
        <taxon>Neoptera</taxon>
        <taxon>Endopterygota</taxon>
        <taxon>Diptera</taxon>
        <taxon>Brachycera</taxon>
        <taxon>Muscomorpha</taxon>
        <taxon>Ephydroidea</taxon>
        <taxon>Drosophilidae</taxon>
        <taxon>Drosophila</taxon>
        <taxon>Sophophora</taxon>
    </lineage>
</organism>
<dbReference type="GO" id="GO:0010628">
    <property type="term" value="P:positive regulation of gene expression"/>
    <property type="evidence" value="ECO:0007669"/>
    <property type="project" value="UniProtKB-ARBA"/>
</dbReference>
<dbReference type="STRING" id="46245.A0A0R3P194"/>
<evidence type="ECO:0000256" key="2">
    <source>
        <dbReference type="ARBA" id="ARBA00006569"/>
    </source>
</evidence>
<dbReference type="InterPro" id="IPR024940">
    <property type="entry name" value="TCF/LEF"/>
</dbReference>
<dbReference type="CDD" id="cd21996">
    <property type="entry name" value="HMG-box_TCF7-like"/>
    <property type="match status" value="1"/>
</dbReference>
<evidence type="ECO:0000256" key="13">
    <source>
        <dbReference type="SAM" id="MobiDB-lite"/>
    </source>
</evidence>
<reference evidence="16" key="1">
    <citation type="submission" date="2025-08" db="UniProtKB">
        <authorList>
            <consortium name="RefSeq"/>
        </authorList>
    </citation>
    <scope>IDENTIFICATION</scope>
    <source>
        <strain evidence="16">MV-25-SWS-2005</strain>
        <tissue evidence="16">Whole body</tissue>
    </source>
</reference>
<dbReference type="GO" id="GO:1990907">
    <property type="term" value="C:beta-catenin-TCF complex"/>
    <property type="evidence" value="ECO:0007669"/>
    <property type="project" value="TreeGrafter"/>
</dbReference>
<dbReference type="GO" id="GO:0019900">
    <property type="term" value="F:kinase binding"/>
    <property type="evidence" value="ECO:0007669"/>
    <property type="project" value="UniProtKB-ARBA"/>
</dbReference>
<dbReference type="Bgee" id="FBgn0074773">
    <property type="expression patterns" value="Expressed in insect adult head and 2 other cell types or tissues"/>
</dbReference>
<dbReference type="InParanoid" id="A0A0R3P194"/>
<evidence type="ECO:0000256" key="7">
    <source>
        <dbReference type="ARBA" id="ARBA00023159"/>
    </source>
</evidence>
<comment type="similarity">
    <text evidence="2">Belongs to the TCF/LEF family.</text>
</comment>
<dbReference type="RefSeq" id="XP_015044320.1">
    <property type="nucleotide sequence ID" value="XM_015188834.2"/>
</dbReference>
<feature type="region of interest" description="Disordered" evidence="13">
    <location>
        <begin position="1014"/>
        <end position="1092"/>
    </location>
</feature>
<feature type="compositionally biased region" description="Acidic residues" evidence="13">
    <location>
        <begin position="1030"/>
        <end position="1041"/>
    </location>
</feature>
<dbReference type="SMART" id="SM01366">
    <property type="entry name" value="c-clamp"/>
    <property type="match status" value="1"/>
</dbReference>
<feature type="region of interest" description="Disordered" evidence="13">
    <location>
        <begin position="303"/>
        <end position="329"/>
    </location>
</feature>
<evidence type="ECO:0000256" key="1">
    <source>
        <dbReference type="ARBA" id="ARBA00004123"/>
    </source>
</evidence>
<sequence>MSLEAQAQSQQLIKHMNGDGDTKLTKKFRKIVNSELEFIVPHPPQTNVAELLNPQSYQLGSDVHPNPTNQYNSSMRMHIMPNCGISIEAESSDLAESINKMKNIPEGVLHNDIESKINRVYDANNKIYTDLTNTSIDTASATSSVAAISNSNTTDINEVMKKSYLDTFRNSYAEYGSLTSNTIKKPSLNILQHLFCIPTSTLDSGMSSASAVAEVLLRQPNTVTQNMQKVDEIASNQELEQELNRNRELLSYVFNNNMLSHQKFSQHPLLSRHFAEFVQPKLTEREPESESVLERKTHMIDFSGSKKLSIRQEDLPPTPSSQDNNNNNEMLNDVESALRFGEDLILDFPHLQQIHSNRGQQIGEPEDTFKSNSTEHSSKRGKTPKDHLKSTCNLFKEHKILLADVKRSLEQLTLLSGQFRDNVSVRHRQDASKTTNSSLEATVRRQLNGNCKKIEDILDQIKRLHHQWNSAELYYLRSLQRLGLSSEDGAGFSSTPTHTIMALAAIALSVECELKPKIYDTQIDSSDLKQQVNTSESEFVSTIEKPKTLHDIENIILQKASTVLIHQGNLSNNTLNGCSDSDNSEGEKSIPSPTCIWHPKNRDTRFKEEDENCSTAAEIILEYASKTNSLQIPDRFTNTSAKVRANISDSIESYRALNMSPLLSFKNSRDSLAVSNVNESGYFAEIQFPAAPSTPPTSSNSSCSTGTIHVTCPLNNNRRKSRYARRIETPTTSSQKTTLLKGASIQEYSRSHQTGSVYNVIDATLPIPSSITTAITGATSTPSPPIVQAASSAIATVTALQERALTNMFKARLSALTAAAGIDNGGGGLASDKCEGEPVPDAPYDLSIGTKLKNINLDSKNSSNTQSIDCKDSSNDKKKPHIKKPLNAFMLYMKEMRAKVVAECTLKESAAINQILGRRWHELSREEQSKYYEKARQERQLHMELYPGWSARDNYGYVSKKKKRKKDRSTTDSGGNNMKKCRARFGLDQQNQWCKPCRRKKKCIRYMEAMNGTGAIEDGSGIDDLGSQLSDDDDDDDDDDQLVGSCGSGDESNKIPDDDTESLNQSISSPGCLSGLSSLQSPSTTTSLASPLNMNINPATPSLLAVSTNALMVPNAEQGSSQPRSESISASGSSSGSTCSISTTPNTSNTVSPVTGTTGPSSSLAHERAMMLGNRFSHLGMGLSHPIGSSVSNKPDALFQPHPSVSKNKSSANGFNGFSGSGVPPKAPAPVNVPRNPIGANPRDINNPLSINQLTKRREDLNVCSIAVSDSKEKSALGPTSIIHHAAPHGYHPHHSLFNSSFSQHFHQQLTHHLAAASNSESTILSGDSHSINNGKHTSSDPPTNANNPSSSAGSSETGAISVS</sequence>
<evidence type="ECO:0000256" key="11">
    <source>
        <dbReference type="ARBA" id="ARBA00061799"/>
    </source>
</evidence>
<evidence type="ECO:0000256" key="8">
    <source>
        <dbReference type="ARBA" id="ARBA00023163"/>
    </source>
</evidence>
<dbReference type="GO" id="GO:0000978">
    <property type="term" value="F:RNA polymerase II cis-regulatory region sequence-specific DNA binding"/>
    <property type="evidence" value="ECO:0007669"/>
    <property type="project" value="TreeGrafter"/>
</dbReference>
<dbReference type="SMR" id="A0A0R3P194"/>
<feature type="region of interest" description="Disordered" evidence="13">
    <location>
        <begin position="957"/>
        <end position="980"/>
    </location>
</feature>
<feature type="region of interest" description="Disordered" evidence="13">
    <location>
        <begin position="1322"/>
        <end position="1364"/>
    </location>
</feature>
<feature type="region of interest" description="Disordered" evidence="13">
    <location>
        <begin position="358"/>
        <end position="388"/>
    </location>
</feature>
<keyword evidence="4" id="KW-0709">Segmentation polarity protein</keyword>
<protein>
    <recommendedName>
        <fullName evidence="12">dTCF</fullName>
    </recommendedName>
</protein>
<dbReference type="GO" id="GO:0060070">
    <property type="term" value="P:canonical Wnt signaling pathway"/>
    <property type="evidence" value="ECO:0007669"/>
    <property type="project" value="TreeGrafter"/>
</dbReference>
<evidence type="ECO:0000313" key="16">
    <source>
        <dbReference type="RefSeq" id="XP_015044320.1"/>
    </source>
</evidence>
<keyword evidence="6" id="KW-0238">DNA-binding</keyword>